<sequence>MTAAVPARVLVAHQPAYLPWQGYFSRLLDVEELVLLDHVQFSERGWQHRNHIRNPAATDKRARLTVPVCRRFGQSINQVRLADEPWAARHWRTLEHTYARAPYWPTHRERLAALYATRWERLVDLDEALTRFLLDGLGLRVRLVRSSSLAPAGVRTAMLADLCRRTGSRALRVGVGALGYLDAEVLAACGVHVEVATYTHPRYAGGWPGWAPGLNALDLLLFEGPRAVDVLRAGARLETREPVR</sequence>
<accession>A0A3A9VQZ5</accession>
<evidence type="ECO:0000313" key="3">
    <source>
        <dbReference type="Proteomes" id="UP000268652"/>
    </source>
</evidence>
<evidence type="ECO:0000313" key="1">
    <source>
        <dbReference type="EMBL" id="RKN03368.1"/>
    </source>
</evidence>
<name>A0A3A9VQZ5_9ACTN</name>
<keyword evidence="3" id="KW-1185">Reference proteome</keyword>
<evidence type="ECO:0000313" key="4">
    <source>
        <dbReference type="Proteomes" id="UP000275024"/>
    </source>
</evidence>
<protein>
    <recommendedName>
        <fullName evidence="5">WbqC family protein</fullName>
    </recommendedName>
</protein>
<reference evidence="3 4" key="1">
    <citation type="submission" date="2018-09" db="EMBL/GenBank/DDBJ databases">
        <title>Streptomyces sp. nov. DS1-2, an endophytic actinomycete isolated from roots of Dendrobium scabrilingue.</title>
        <authorList>
            <person name="Kuncharoen N."/>
            <person name="Kudo T."/>
            <person name="Ohkuma M."/>
            <person name="Yuki M."/>
            <person name="Tanasupawat S."/>
        </authorList>
    </citation>
    <scope>NUCLEOTIDE SEQUENCE [LARGE SCALE GENOMIC DNA]</scope>
    <source>
        <strain evidence="1 4">AZ1-7</strain>
        <strain evidence="2 3">DS1-2</strain>
    </source>
</reference>
<dbReference type="AlphaFoldDB" id="A0A3A9VQZ5"/>
<organism evidence="1 4">
    <name type="scientific">Streptomyces radicis</name>
    <dbReference type="NCBI Taxonomy" id="1750517"/>
    <lineage>
        <taxon>Bacteria</taxon>
        <taxon>Bacillati</taxon>
        <taxon>Actinomycetota</taxon>
        <taxon>Actinomycetes</taxon>
        <taxon>Kitasatosporales</taxon>
        <taxon>Streptomycetaceae</taxon>
        <taxon>Streptomyces</taxon>
    </lineage>
</organism>
<dbReference type="Proteomes" id="UP000275024">
    <property type="component" value="Unassembled WGS sequence"/>
</dbReference>
<dbReference type="OrthoDB" id="3611744at2"/>
<evidence type="ECO:0008006" key="5">
    <source>
        <dbReference type="Google" id="ProtNLM"/>
    </source>
</evidence>
<comment type="caution">
    <text evidence="1">The sequence shown here is derived from an EMBL/GenBank/DDBJ whole genome shotgun (WGS) entry which is preliminary data.</text>
</comment>
<proteinExistence type="predicted"/>
<dbReference type="EMBL" id="RBDY01000051">
    <property type="protein sequence ID" value="RKN13225.1"/>
    <property type="molecule type" value="Genomic_DNA"/>
</dbReference>
<dbReference type="RefSeq" id="WP_120700677.1">
    <property type="nucleotide sequence ID" value="NZ_RBDX01000052.1"/>
</dbReference>
<evidence type="ECO:0000313" key="2">
    <source>
        <dbReference type="EMBL" id="RKN13225.1"/>
    </source>
</evidence>
<dbReference type="EMBL" id="RBDX01000052">
    <property type="protein sequence ID" value="RKN03368.1"/>
    <property type="molecule type" value="Genomic_DNA"/>
</dbReference>
<dbReference type="InterPro" id="IPR014985">
    <property type="entry name" value="WbqC"/>
</dbReference>
<gene>
    <name evidence="2" type="ORF">D7318_31550</name>
    <name evidence="1" type="ORF">D7319_31680</name>
</gene>
<dbReference type="Proteomes" id="UP000268652">
    <property type="component" value="Unassembled WGS sequence"/>
</dbReference>
<dbReference type="Pfam" id="PF08889">
    <property type="entry name" value="WbqC"/>
    <property type="match status" value="1"/>
</dbReference>